<dbReference type="Proteomes" id="UP000255460">
    <property type="component" value="Unassembled WGS sequence"/>
</dbReference>
<sequence length="54" mass="6157">MTDNGFFIMSCNKNSERWPWCLLYTFKACFLPTKKPQGLAENIIPAMPEEMAAA</sequence>
<protein>
    <submittedName>
        <fullName evidence="1">Uncharacterized protein</fullName>
    </submittedName>
</protein>
<proteinExistence type="predicted"/>
<evidence type="ECO:0000313" key="2">
    <source>
        <dbReference type="Proteomes" id="UP000255460"/>
    </source>
</evidence>
<accession>A0A376L310</accession>
<gene>
    <name evidence="1" type="ORF">NCTC10418_06824</name>
</gene>
<dbReference type="EMBL" id="UFZQ01000001">
    <property type="protein sequence ID" value="STE89102.1"/>
    <property type="molecule type" value="Genomic_DNA"/>
</dbReference>
<evidence type="ECO:0000313" key="1">
    <source>
        <dbReference type="EMBL" id="STE89102.1"/>
    </source>
</evidence>
<dbReference type="AlphaFoldDB" id="A0A376L310"/>
<reference evidence="1 2" key="1">
    <citation type="submission" date="2018-06" db="EMBL/GenBank/DDBJ databases">
        <authorList>
            <consortium name="Pathogen Informatics"/>
            <person name="Doyle S."/>
        </authorList>
    </citation>
    <scope>NUCLEOTIDE SEQUENCE [LARGE SCALE GENOMIC DNA]</scope>
    <source>
        <strain evidence="1 2">NCTC10418</strain>
    </source>
</reference>
<name>A0A376L310_ECOLX</name>
<organism evidence="1 2">
    <name type="scientific">Escherichia coli</name>
    <dbReference type="NCBI Taxonomy" id="562"/>
    <lineage>
        <taxon>Bacteria</taxon>
        <taxon>Pseudomonadati</taxon>
        <taxon>Pseudomonadota</taxon>
        <taxon>Gammaproteobacteria</taxon>
        <taxon>Enterobacterales</taxon>
        <taxon>Enterobacteriaceae</taxon>
        <taxon>Escherichia</taxon>
    </lineage>
</organism>